<evidence type="ECO:0000256" key="5">
    <source>
        <dbReference type="ARBA" id="ARBA00023163"/>
    </source>
</evidence>
<feature type="domain" description="CXC" evidence="8">
    <location>
        <begin position="595"/>
        <end position="711"/>
    </location>
</feature>
<keyword evidence="2" id="KW-0808">Transferase</keyword>
<dbReference type="GO" id="GO:0032259">
    <property type="term" value="P:methylation"/>
    <property type="evidence" value="ECO:0007669"/>
    <property type="project" value="UniProtKB-KW"/>
</dbReference>
<dbReference type="InterPro" id="IPR046341">
    <property type="entry name" value="SET_dom_sf"/>
</dbReference>
<feature type="compositionally biased region" description="Polar residues" evidence="6">
    <location>
        <begin position="1"/>
        <end position="21"/>
    </location>
</feature>
<feature type="domain" description="SET" evidence="7">
    <location>
        <begin position="726"/>
        <end position="855"/>
    </location>
</feature>
<feature type="compositionally biased region" description="Basic and acidic residues" evidence="6">
    <location>
        <begin position="939"/>
        <end position="960"/>
    </location>
</feature>
<keyword evidence="3" id="KW-0949">S-adenosyl-L-methionine</keyword>
<dbReference type="InterPro" id="IPR001214">
    <property type="entry name" value="SET_dom"/>
</dbReference>
<dbReference type="PANTHER" id="PTHR45747:SF4">
    <property type="entry name" value="HISTONE-LYSINE N-METHYLTRANSFERASE E(Z)"/>
    <property type="match status" value="1"/>
</dbReference>
<feature type="compositionally biased region" description="Basic and acidic residues" evidence="6">
    <location>
        <begin position="1106"/>
        <end position="1116"/>
    </location>
</feature>
<dbReference type="EMBL" id="CP086362">
    <property type="protein sequence ID" value="UNI23540.1"/>
    <property type="molecule type" value="Genomic_DNA"/>
</dbReference>
<dbReference type="RefSeq" id="XP_047847021.1">
    <property type="nucleotide sequence ID" value="XM_047991011.1"/>
</dbReference>
<feature type="region of interest" description="Disordered" evidence="6">
    <location>
        <begin position="876"/>
        <end position="1132"/>
    </location>
</feature>
<feature type="region of interest" description="Disordered" evidence="6">
    <location>
        <begin position="413"/>
        <end position="432"/>
    </location>
</feature>
<dbReference type="GO" id="GO:0003682">
    <property type="term" value="F:chromatin binding"/>
    <property type="evidence" value="ECO:0007669"/>
    <property type="project" value="TreeGrafter"/>
</dbReference>
<dbReference type="InterPro" id="IPR026489">
    <property type="entry name" value="CXC_dom"/>
</dbReference>
<feature type="compositionally biased region" description="Low complexity" evidence="6">
    <location>
        <begin position="1045"/>
        <end position="1060"/>
    </location>
</feature>
<keyword evidence="10" id="KW-1185">Reference proteome</keyword>
<gene>
    <name evidence="9" type="ORF">JDV02_009358</name>
</gene>
<sequence>MAARSTTTPNSVHQSHSVVNDRQQDAEHFTRDHDGNDTAARLESRPADRGSRRSNGTWAPISPPPLRRLFAASPGRHGSYRLNRSPWGSRTASPASLSSGDSDPVPAPRPAAAMARPATPQTSGTQRQSTHRSSSMRTPNRVEDINSGWTVDDIADRLDLFRQDIRDGHARLTAYILESTQATERRVRHGTDLFAGVAAEPLKQKTDDSMRIKLKQHLKTKRDQKEVHYVPVCTKTNKERVPLYRFHHVGIKKNVLTPNTMLTFVPHLRDLETSEENKYNLWLKELEEIDLKSGFKPMNREGKQAHANHMERAATVSLYLETWLDRLAIPGCNKSALISYMATTEPDHAITPQQKTDILRSHREADNTKPETNRGAQLFTDAFRRTFHERLPDSKCVDLRMVLQLDESVDSIMDSKPTAKDGAGTQADDETAEMDEDELAEFNLATYCILGCLICFSHACDHGEYDNKNLKRNFSISSCSRLSDALKRRRQRSTNSDPGSGWTSCSRYCYALPPSACGCGSRGEWSQSERTLLRSIYVTAFHSKFDGDPICLAASFLDRCCGCVHSEFKVMGISLPQPDPPEPTRAKSLSWYDRHRKMLLGDWQDHTFTHEHQRRETLEPCSHDGPCRPGNCTCVDADLLCDKFCGCSVETCEYKFTGCACHSLGKTCQQRQKERPCICVQLNRECDPDLCGSCGAMKRADPANAQDEQLHATGCQNCDLQRGAGKALVLGQSQLEGVGYGLFTAEDIAQDEFIIEYVGELITHDEGVRREARRGDVFDEESNVSYVFTLLENEGIWVDAAIYGNLSRYINHASEQDKRGCNITPRILYVNGEYRIKFTAMRDIQAGEELFFNYGENFPNLTKKLLDNKAGEEVTTAKVKGTRGRRAQAGDQVARKAPKPERKRKPGRPRMRNDEIDDDTDGPGARGWTGKSRKRKRPARAEVDEAEYRPYDAAHSRTGDVDDAADNDDSESMSRLRKRARGHSGAQQPGTPTKGPAEPPKKPKGKRGGARPGSGRPRKHPRPAPKPAPAPEAMVGDESNGGGVASAAPAAQATRPAVVPQPRFEVIEISDSDDTGREGGPHATPDGMQEFGGGTSLDEEDEDQDVVVRKRNDRAARNRRPPAKFRDDEVWT</sequence>
<dbReference type="InterPro" id="IPR040595">
    <property type="entry name" value="EZH2_N"/>
</dbReference>
<dbReference type="InterPro" id="IPR040968">
    <property type="entry name" value="EZH2_MCSS_fung"/>
</dbReference>
<dbReference type="GO" id="GO:0031507">
    <property type="term" value="P:heterochromatin formation"/>
    <property type="evidence" value="ECO:0007669"/>
    <property type="project" value="TreeGrafter"/>
</dbReference>
<feature type="compositionally biased region" description="Polar residues" evidence="6">
    <location>
        <begin position="86"/>
        <end position="101"/>
    </location>
</feature>
<dbReference type="GeneID" id="72071303"/>
<dbReference type="SMART" id="SM00317">
    <property type="entry name" value="SET"/>
    <property type="match status" value="1"/>
</dbReference>
<feature type="region of interest" description="Disordered" evidence="6">
    <location>
        <begin position="1"/>
        <end position="144"/>
    </location>
</feature>
<feature type="compositionally biased region" description="Low complexity" evidence="6">
    <location>
        <begin position="110"/>
        <end position="120"/>
    </location>
</feature>
<dbReference type="Pfam" id="PF00856">
    <property type="entry name" value="SET"/>
    <property type="match status" value="1"/>
</dbReference>
<dbReference type="GO" id="GO:0046976">
    <property type="term" value="F:histone H3K27 methyltransferase activity"/>
    <property type="evidence" value="ECO:0007669"/>
    <property type="project" value="TreeGrafter"/>
</dbReference>
<evidence type="ECO:0000259" key="7">
    <source>
        <dbReference type="PROSITE" id="PS50280"/>
    </source>
</evidence>
<evidence type="ECO:0000313" key="10">
    <source>
        <dbReference type="Proteomes" id="UP000829364"/>
    </source>
</evidence>
<protein>
    <submittedName>
        <fullName evidence="9">Uncharacterized protein</fullName>
    </submittedName>
</protein>
<evidence type="ECO:0000256" key="2">
    <source>
        <dbReference type="ARBA" id="ARBA00022679"/>
    </source>
</evidence>
<accession>A0A9Q8VE61</accession>
<dbReference type="Pfam" id="PF18600">
    <property type="entry name" value="Ezh2_MCSS_fung"/>
    <property type="match status" value="1"/>
</dbReference>
<evidence type="ECO:0000256" key="3">
    <source>
        <dbReference type="ARBA" id="ARBA00022691"/>
    </source>
</evidence>
<proteinExistence type="predicted"/>
<evidence type="ECO:0000256" key="4">
    <source>
        <dbReference type="ARBA" id="ARBA00023015"/>
    </source>
</evidence>
<dbReference type="KEGG" id="ptkz:JDV02_009358"/>
<dbReference type="GO" id="GO:0005634">
    <property type="term" value="C:nucleus"/>
    <property type="evidence" value="ECO:0007669"/>
    <property type="project" value="TreeGrafter"/>
</dbReference>
<dbReference type="Pfam" id="PF18601">
    <property type="entry name" value="EZH2_N"/>
    <property type="match status" value="1"/>
</dbReference>
<dbReference type="PROSITE" id="PS51633">
    <property type="entry name" value="CXC"/>
    <property type="match status" value="1"/>
</dbReference>
<evidence type="ECO:0000259" key="8">
    <source>
        <dbReference type="PROSITE" id="PS51633"/>
    </source>
</evidence>
<dbReference type="SUPFAM" id="SSF82199">
    <property type="entry name" value="SET domain"/>
    <property type="match status" value="1"/>
</dbReference>
<organism evidence="9 10">
    <name type="scientific">Purpureocillium takamizusanense</name>
    <dbReference type="NCBI Taxonomy" id="2060973"/>
    <lineage>
        <taxon>Eukaryota</taxon>
        <taxon>Fungi</taxon>
        <taxon>Dikarya</taxon>
        <taxon>Ascomycota</taxon>
        <taxon>Pezizomycotina</taxon>
        <taxon>Sordariomycetes</taxon>
        <taxon>Hypocreomycetidae</taxon>
        <taxon>Hypocreales</taxon>
        <taxon>Ophiocordycipitaceae</taxon>
        <taxon>Purpureocillium</taxon>
    </lineage>
</organism>
<keyword evidence="4" id="KW-0805">Transcription regulation</keyword>
<feature type="compositionally biased region" description="Polar residues" evidence="6">
    <location>
        <begin position="121"/>
        <end position="138"/>
    </location>
</feature>
<evidence type="ECO:0000256" key="6">
    <source>
        <dbReference type="SAM" id="MobiDB-lite"/>
    </source>
</evidence>
<evidence type="ECO:0000313" key="9">
    <source>
        <dbReference type="EMBL" id="UNI23540.1"/>
    </source>
</evidence>
<dbReference type="Proteomes" id="UP000829364">
    <property type="component" value="Chromosome 9"/>
</dbReference>
<feature type="compositionally biased region" description="Basic residues" evidence="6">
    <location>
        <begin position="901"/>
        <end position="910"/>
    </location>
</feature>
<feature type="compositionally biased region" description="Acidic residues" evidence="6">
    <location>
        <begin position="961"/>
        <end position="971"/>
    </location>
</feature>
<dbReference type="InterPro" id="IPR048360">
    <property type="entry name" value="Ezh2_CXC_fung"/>
</dbReference>
<feature type="compositionally biased region" description="Basic and acidic residues" evidence="6">
    <location>
        <begin position="22"/>
        <end position="51"/>
    </location>
</feature>
<dbReference type="OrthoDB" id="6141102at2759"/>
<reference evidence="9" key="1">
    <citation type="submission" date="2021-11" db="EMBL/GenBank/DDBJ databases">
        <title>Purpureocillium_takamizusanense_genome.</title>
        <authorList>
            <person name="Nguyen N.-H."/>
        </authorList>
    </citation>
    <scope>NUCLEOTIDE SEQUENCE</scope>
    <source>
        <strain evidence="9">PT3</strain>
    </source>
</reference>
<dbReference type="PROSITE" id="PS50280">
    <property type="entry name" value="SET"/>
    <property type="match status" value="1"/>
</dbReference>
<keyword evidence="5" id="KW-0804">Transcription</keyword>
<dbReference type="InterPro" id="IPR045318">
    <property type="entry name" value="EZH1/2-like"/>
</dbReference>
<dbReference type="PANTHER" id="PTHR45747">
    <property type="entry name" value="HISTONE-LYSINE N-METHYLTRANSFERASE E(Z)"/>
    <property type="match status" value="1"/>
</dbReference>
<evidence type="ECO:0000256" key="1">
    <source>
        <dbReference type="ARBA" id="ARBA00022603"/>
    </source>
</evidence>
<keyword evidence="1" id="KW-0489">Methyltransferase</keyword>
<dbReference type="AlphaFoldDB" id="A0A9Q8VE61"/>
<dbReference type="Pfam" id="PF21509">
    <property type="entry name" value="Ezh2-like__CXC_fung"/>
    <property type="match status" value="1"/>
</dbReference>
<dbReference type="Gene3D" id="2.170.270.10">
    <property type="entry name" value="SET domain"/>
    <property type="match status" value="1"/>
</dbReference>
<name>A0A9Q8VE61_9HYPO</name>